<sequence>MSQTAIFLAAFVVGVLALMTASSDAAPNAAPIALGYNYTLCRGQNRTHPVKGACNQFLICQNNYVYRDSCLSPLLYNERNGMCDYAWNVNCNRTAPMKTAQVQRTGLAAGQVPAAKSVAARFPGQESPVNNCHPSEMVQCFREPCQDEVCKGNRAASCHSDYCGGCFAKWFTIQVIGGRPTHVPAVCRD</sequence>
<dbReference type="SUPFAM" id="SSF57625">
    <property type="entry name" value="Invertebrate chitin-binding proteins"/>
    <property type="match status" value="1"/>
</dbReference>
<dbReference type="InterPro" id="IPR002557">
    <property type="entry name" value="Chitin-bd_dom"/>
</dbReference>
<reference evidence="4" key="1">
    <citation type="submission" date="2017-01" db="EMBL/GenBank/DDBJ databases">
        <title>Comparative genomics of anhydrobiosis in the tardigrade Hypsibius dujardini.</title>
        <authorList>
            <person name="Yoshida Y."/>
            <person name="Koutsovoulos G."/>
            <person name="Laetsch D."/>
            <person name="Stevens L."/>
            <person name="Kumar S."/>
            <person name="Horikawa D."/>
            <person name="Ishino K."/>
            <person name="Komine S."/>
            <person name="Tomita M."/>
            <person name="Blaxter M."/>
            <person name="Arakawa K."/>
        </authorList>
    </citation>
    <scope>NUCLEOTIDE SEQUENCE [LARGE SCALE GENOMIC DNA]</scope>
    <source>
        <strain evidence="4">Z151</strain>
    </source>
</reference>
<dbReference type="Proteomes" id="UP000192578">
    <property type="component" value="Unassembled WGS sequence"/>
</dbReference>
<dbReference type="SMART" id="SM00494">
    <property type="entry name" value="ChtBD2"/>
    <property type="match status" value="1"/>
</dbReference>
<protein>
    <recommendedName>
        <fullName evidence="2">Chitin-binding type-2 domain-containing protein</fullName>
    </recommendedName>
</protein>
<feature type="chain" id="PRO_5012258219" description="Chitin-binding type-2 domain-containing protein" evidence="1">
    <location>
        <begin position="26"/>
        <end position="189"/>
    </location>
</feature>
<dbReference type="InterPro" id="IPR036508">
    <property type="entry name" value="Chitin-bd_dom_sf"/>
</dbReference>
<dbReference type="Gene3D" id="2.170.140.10">
    <property type="entry name" value="Chitin binding domain"/>
    <property type="match status" value="1"/>
</dbReference>
<evidence type="ECO:0000313" key="3">
    <source>
        <dbReference type="EMBL" id="OQV16192.1"/>
    </source>
</evidence>
<gene>
    <name evidence="3" type="ORF">BV898_09676</name>
</gene>
<feature type="domain" description="Chitin-binding type-2" evidence="2">
    <location>
        <begin position="38"/>
        <end position="93"/>
    </location>
</feature>
<dbReference type="OrthoDB" id="8197172at2759"/>
<evidence type="ECO:0000313" key="4">
    <source>
        <dbReference type="Proteomes" id="UP000192578"/>
    </source>
</evidence>
<comment type="caution">
    <text evidence="3">The sequence shown here is derived from an EMBL/GenBank/DDBJ whole genome shotgun (WGS) entry which is preliminary data.</text>
</comment>
<proteinExistence type="predicted"/>
<dbReference type="PROSITE" id="PS50940">
    <property type="entry name" value="CHIT_BIND_II"/>
    <property type="match status" value="1"/>
</dbReference>
<dbReference type="AlphaFoldDB" id="A0A1W0WLY9"/>
<keyword evidence="1" id="KW-0732">Signal</keyword>
<dbReference type="GO" id="GO:0008061">
    <property type="term" value="F:chitin binding"/>
    <property type="evidence" value="ECO:0007669"/>
    <property type="project" value="InterPro"/>
</dbReference>
<evidence type="ECO:0000259" key="2">
    <source>
        <dbReference type="PROSITE" id="PS50940"/>
    </source>
</evidence>
<accession>A0A1W0WLY9</accession>
<evidence type="ECO:0000256" key="1">
    <source>
        <dbReference type="SAM" id="SignalP"/>
    </source>
</evidence>
<dbReference type="GO" id="GO:0005576">
    <property type="term" value="C:extracellular region"/>
    <property type="evidence" value="ECO:0007669"/>
    <property type="project" value="InterPro"/>
</dbReference>
<dbReference type="EMBL" id="MTYJ01000077">
    <property type="protein sequence ID" value="OQV16192.1"/>
    <property type="molecule type" value="Genomic_DNA"/>
</dbReference>
<name>A0A1W0WLY9_HYPEX</name>
<feature type="signal peptide" evidence="1">
    <location>
        <begin position="1"/>
        <end position="25"/>
    </location>
</feature>
<organism evidence="3 4">
    <name type="scientific">Hypsibius exemplaris</name>
    <name type="common">Freshwater tardigrade</name>
    <dbReference type="NCBI Taxonomy" id="2072580"/>
    <lineage>
        <taxon>Eukaryota</taxon>
        <taxon>Metazoa</taxon>
        <taxon>Ecdysozoa</taxon>
        <taxon>Tardigrada</taxon>
        <taxon>Eutardigrada</taxon>
        <taxon>Parachela</taxon>
        <taxon>Hypsibioidea</taxon>
        <taxon>Hypsibiidae</taxon>
        <taxon>Hypsibius</taxon>
    </lineage>
</organism>
<dbReference type="Pfam" id="PF01607">
    <property type="entry name" value="CBM_14"/>
    <property type="match status" value="1"/>
</dbReference>
<keyword evidence="4" id="KW-1185">Reference proteome</keyword>